<evidence type="ECO:0000313" key="3">
    <source>
        <dbReference type="Proteomes" id="UP000050761"/>
    </source>
</evidence>
<reference evidence="4" key="2">
    <citation type="submission" date="2019-09" db="UniProtKB">
        <authorList>
            <consortium name="WormBaseParasite"/>
        </authorList>
    </citation>
    <scope>IDENTIFICATION</scope>
</reference>
<accession>A0A3P7UHW1</accession>
<dbReference type="InterPro" id="IPR036420">
    <property type="entry name" value="BRCT_dom_sf"/>
</dbReference>
<dbReference type="AlphaFoldDB" id="A0A183FAD4"/>
<dbReference type="PROSITE" id="PS50172">
    <property type="entry name" value="BRCT"/>
    <property type="match status" value="1"/>
</dbReference>
<dbReference type="SUPFAM" id="SSF52113">
    <property type="entry name" value="BRCT domain"/>
    <property type="match status" value="1"/>
</dbReference>
<evidence type="ECO:0000313" key="2">
    <source>
        <dbReference type="EMBL" id="VDO31249.1"/>
    </source>
</evidence>
<proteinExistence type="predicted"/>
<name>A0A183FAD4_HELPZ</name>
<feature type="domain" description="BRCT" evidence="1">
    <location>
        <begin position="98"/>
        <end position="168"/>
    </location>
</feature>
<gene>
    <name evidence="2" type="ORF">HPBE_LOCUS3128</name>
</gene>
<accession>A0A183FAD4</accession>
<dbReference type="Proteomes" id="UP000050761">
    <property type="component" value="Unassembled WGS sequence"/>
</dbReference>
<protein>
    <submittedName>
        <fullName evidence="4">BRCT domain-containing protein</fullName>
    </submittedName>
</protein>
<organism evidence="3 4">
    <name type="scientific">Heligmosomoides polygyrus</name>
    <name type="common">Parasitic roundworm</name>
    <dbReference type="NCBI Taxonomy" id="6339"/>
    <lineage>
        <taxon>Eukaryota</taxon>
        <taxon>Metazoa</taxon>
        <taxon>Ecdysozoa</taxon>
        <taxon>Nematoda</taxon>
        <taxon>Chromadorea</taxon>
        <taxon>Rhabditida</taxon>
        <taxon>Rhabditina</taxon>
        <taxon>Rhabditomorpha</taxon>
        <taxon>Strongyloidea</taxon>
        <taxon>Heligmosomidae</taxon>
        <taxon>Heligmosomoides</taxon>
    </lineage>
</organism>
<dbReference type="WBParaSite" id="HPBE_0000312601-mRNA-1">
    <property type="protein sequence ID" value="HPBE_0000312601-mRNA-1"/>
    <property type="gene ID" value="HPBE_0000312601"/>
</dbReference>
<dbReference type="Gene3D" id="3.40.50.10190">
    <property type="entry name" value="BRCT domain"/>
    <property type="match status" value="1"/>
</dbReference>
<dbReference type="EMBL" id="UZAH01006543">
    <property type="protein sequence ID" value="VDO31249.1"/>
    <property type="molecule type" value="Genomic_DNA"/>
</dbReference>
<reference evidence="2 3" key="1">
    <citation type="submission" date="2018-11" db="EMBL/GenBank/DDBJ databases">
        <authorList>
            <consortium name="Pathogen Informatics"/>
        </authorList>
    </citation>
    <scope>NUCLEOTIDE SEQUENCE [LARGE SCALE GENOMIC DNA]</scope>
</reference>
<evidence type="ECO:0000259" key="1">
    <source>
        <dbReference type="PROSITE" id="PS50172"/>
    </source>
</evidence>
<sequence>EACPPATTLTRLPSPTVNLAQKSIKSADSSHVNAARLPPHWLRASLHVSTHFDQLDMYERVSRVSVFICTKLLSLSEKTDECGLLVVFPRSRSTLKGNNIRVFEKLTIYFHGFDDDETKGVIMNVIENGGLVVMSSDVATHCVLNSAVVEMNSTQRMVTKEWFWNLIRFDYTSRIVKLGFSRSCKLETAT</sequence>
<evidence type="ECO:0000313" key="4">
    <source>
        <dbReference type="WBParaSite" id="HPBE_0000312601-mRNA-1"/>
    </source>
</evidence>
<keyword evidence="3" id="KW-1185">Reference proteome</keyword>
<dbReference type="InterPro" id="IPR001357">
    <property type="entry name" value="BRCT_dom"/>
</dbReference>